<dbReference type="GeneID" id="30034771"/>
<keyword evidence="2" id="KW-1185">Reference proteome</keyword>
<dbReference type="KEGG" id="slb:AWJ20_2818"/>
<sequence length="97" mass="11376">MAEKMLKLIHINGRPAGTFLLHKTWGIGTKISHFNEIQKLTGVDYKDMVFFDDEARNRDVEQRLGVTFVLVQEETGVNWDVFNRGLELWRKKNNLEK</sequence>
<dbReference type="OrthoDB" id="2865258at2759"/>
<proteinExistence type="predicted"/>
<dbReference type="AlphaFoldDB" id="A0A167FEE1"/>
<dbReference type="PANTHER" id="PTHR17901">
    <property type="entry name" value="MAGNESIUM-DEPENDENT PHOSPHATASE 1 MDP1"/>
    <property type="match status" value="1"/>
</dbReference>
<dbReference type="Proteomes" id="UP000189580">
    <property type="component" value="Chromosome b"/>
</dbReference>
<dbReference type="PANTHER" id="PTHR17901:SF14">
    <property type="entry name" value="MAGNESIUM-DEPENDENT PHOSPHATASE 1"/>
    <property type="match status" value="1"/>
</dbReference>
<organism evidence="1 2">
    <name type="scientific">Sugiyamaella lignohabitans</name>
    <dbReference type="NCBI Taxonomy" id="796027"/>
    <lineage>
        <taxon>Eukaryota</taxon>
        <taxon>Fungi</taxon>
        <taxon>Dikarya</taxon>
        <taxon>Ascomycota</taxon>
        <taxon>Saccharomycotina</taxon>
        <taxon>Dipodascomycetes</taxon>
        <taxon>Dipodascales</taxon>
        <taxon>Trichomonascaceae</taxon>
        <taxon>Sugiyamaella</taxon>
    </lineage>
</organism>
<name>A0A167FEE1_9ASCO</name>
<dbReference type="InterPro" id="IPR010036">
    <property type="entry name" value="MDP_1_eu_arc"/>
</dbReference>
<dbReference type="RefSeq" id="XP_018737671.1">
    <property type="nucleotide sequence ID" value="XM_018879789.1"/>
</dbReference>
<protein>
    <submittedName>
        <fullName evidence="1">Acid phosphatase (Predicted)</fullName>
    </submittedName>
</protein>
<dbReference type="InterPro" id="IPR023214">
    <property type="entry name" value="HAD_sf"/>
</dbReference>
<evidence type="ECO:0000313" key="1">
    <source>
        <dbReference type="EMBL" id="ANB15194.1"/>
    </source>
</evidence>
<reference evidence="1 2" key="1">
    <citation type="submission" date="2016-02" db="EMBL/GenBank/DDBJ databases">
        <title>Complete genome sequence and transcriptome regulation of the pentose utilising yeast Sugiyamaella lignohabitans.</title>
        <authorList>
            <person name="Bellasio M."/>
            <person name="Peymann A."/>
            <person name="Valli M."/>
            <person name="Sipitzky M."/>
            <person name="Graf A."/>
            <person name="Sauer M."/>
            <person name="Marx H."/>
            <person name="Mattanovich D."/>
        </authorList>
    </citation>
    <scope>NUCLEOTIDE SEQUENCE [LARGE SCALE GENOMIC DNA]</scope>
    <source>
        <strain evidence="1 2">CBS 10342</strain>
    </source>
</reference>
<dbReference type="Pfam" id="PF12689">
    <property type="entry name" value="Acid_PPase"/>
    <property type="match status" value="1"/>
</dbReference>
<gene>
    <name evidence="1" type="ORF">AWJ20_2818</name>
</gene>
<dbReference type="GO" id="GO:0003993">
    <property type="term" value="F:acid phosphatase activity"/>
    <property type="evidence" value="ECO:0007669"/>
    <property type="project" value="TreeGrafter"/>
</dbReference>
<dbReference type="EMBL" id="CP014503">
    <property type="protein sequence ID" value="ANB15194.1"/>
    <property type="molecule type" value="Genomic_DNA"/>
</dbReference>
<dbReference type="Gene3D" id="3.40.50.1000">
    <property type="entry name" value="HAD superfamily/HAD-like"/>
    <property type="match status" value="1"/>
</dbReference>
<dbReference type="InterPro" id="IPR036412">
    <property type="entry name" value="HAD-like_sf"/>
</dbReference>
<dbReference type="SUPFAM" id="SSF56784">
    <property type="entry name" value="HAD-like"/>
    <property type="match status" value="1"/>
</dbReference>
<evidence type="ECO:0000313" key="2">
    <source>
        <dbReference type="Proteomes" id="UP000189580"/>
    </source>
</evidence>
<accession>A0A167FEE1</accession>